<sequence>MNVNIETHTEKLNDETNQCESSIDSDESASLQEKHTFRSIVTSGYKWLCSPIRTWCKKTKAAKLSVTIDHSLLNNNYNHVNGCMKYFTFGVQFTNGMFCFAIFIVGLWSSFEQRIINRMSVAKQISHESNLNIFNHIGIALSIFGISCIILCTISSLGIIRENLTLLRISLTGQFIALIIFFVLVVTFLAVEKHLSYYISKVLMTGLTKRYHIDDTWRKILDNLQTMYQCCGVFMFGDWNDNPNFTCTSKNILISPDACAVPFTCCKTGNKTALRKKHLVVSEIFPIVCFF</sequence>
<evidence type="ECO:0000256" key="2">
    <source>
        <dbReference type="ARBA" id="ARBA00022692"/>
    </source>
</evidence>
<keyword evidence="3 6" id="KW-1133">Transmembrane helix</keyword>
<protein>
    <recommendedName>
        <fullName evidence="12">Tetraspanin</fullName>
    </recommendedName>
</protein>
<dbReference type="Proteomes" id="UP000682733">
    <property type="component" value="Unassembled WGS sequence"/>
</dbReference>
<comment type="caution">
    <text evidence="7">The sequence shown here is derived from an EMBL/GenBank/DDBJ whole genome shotgun (WGS) entry which is preliminary data.</text>
</comment>
<dbReference type="SUPFAM" id="SSF48652">
    <property type="entry name" value="Tetraspanin"/>
    <property type="match status" value="1"/>
</dbReference>
<evidence type="ECO:0000256" key="1">
    <source>
        <dbReference type="ARBA" id="ARBA00004141"/>
    </source>
</evidence>
<evidence type="ECO:0000256" key="3">
    <source>
        <dbReference type="ARBA" id="ARBA00022989"/>
    </source>
</evidence>
<gene>
    <name evidence="7" type="ORF">GPM918_LOCUS6240</name>
    <name evidence="8" type="ORF">OVA965_LOCUS27358</name>
    <name evidence="9" type="ORF">SRO942_LOCUS6240</name>
    <name evidence="10" type="ORF">TMI583_LOCUS28102</name>
</gene>
<evidence type="ECO:0000256" key="5">
    <source>
        <dbReference type="SAM" id="MobiDB-lite"/>
    </source>
</evidence>
<evidence type="ECO:0000256" key="6">
    <source>
        <dbReference type="SAM" id="Phobius"/>
    </source>
</evidence>
<feature type="transmembrane region" description="Helical" evidence="6">
    <location>
        <begin position="86"/>
        <end position="111"/>
    </location>
</feature>
<dbReference type="InterPro" id="IPR018499">
    <property type="entry name" value="Tetraspanin/Peripherin"/>
</dbReference>
<evidence type="ECO:0000313" key="8">
    <source>
        <dbReference type="EMBL" id="CAF1274807.1"/>
    </source>
</evidence>
<comment type="subcellular location">
    <subcellularLocation>
        <location evidence="1">Membrane</location>
        <topology evidence="1">Multi-pass membrane protein</topology>
    </subcellularLocation>
</comment>
<dbReference type="AlphaFoldDB" id="A0A813WQU4"/>
<dbReference type="Pfam" id="PF00335">
    <property type="entry name" value="Tetraspanin"/>
    <property type="match status" value="1"/>
</dbReference>
<reference evidence="7" key="1">
    <citation type="submission" date="2021-02" db="EMBL/GenBank/DDBJ databases">
        <authorList>
            <person name="Nowell W R."/>
        </authorList>
    </citation>
    <scope>NUCLEOTIDE SEQUENCE</scope>
</reference>
<accession>A0A813WQU4</accession>
<dbReference type="InterPro" id="IPR008952">
    <property type="entry name" value="Tetraspanin_EC2_sf"/>
</dbReference>
<dbReference type="EMBL" id="CAJOBA010039591">
    <property type="protein sequence ID" value="CAF4079939.1"/>
    <property type="molecule type" value="Genomic_DNA"/>
</dbReference>
<proteinExistence type="predicted"/>
<dbReference type="EMBL" id="CAJNOK010018031">
    <property type="protein sequence ID" value="CAF1274807.1"/>
    <property type="molecule type" value="Genomic_DNA"/>
</dbReference>
<feature type="transmembrane region" description="Helical" evidence="6">
    <location>
        <begin position="132"/>
        <end position="160"/>
    </location>
</feature>
<evidence type="ECO:0008006" key="12">
    <source>
        <dbReference type="Google" id="ProtNLM"/>
    </source>
</evidence>
<keyword evidence="2 6" id="KW-0812">Transmembrane</keyword>
<dbReference type="EMBL" id="CAJOBC010000951">
    <property type="protein sequence ID" value="CAF3641976.1"/>
    <property type="molecule type" value="Genomic_DNA"/>
</dbReference>
<feature type="region of interest" description="Disordered" evidence="5">
    <location>
        <begin position="1"/>
        <end position="27"/>
    </location>
</feature>
<dbReference type="Proteomes" id="UP000677228">
    <property type="component" value="Unassembled WGS sequence"/>
</dbReference>
<dbReference type="EMBL" id="CAJNOQ010000951">
    <property type="protein sequence ID" value="CAF0854243.1"/>
    <property type="molecule type" value="Genomic_DNA"/>
</dbReference>
<keyword evidence="4 6" id="KW-0472">Membrane</keyword>
<dbReference type="GO" id="GO:0016020">
    <property type="term" value="C:membrane"/>
    <property type="evidence" value="ECO:0007669"/>
    <property type="project" value="UniProtKB-SubCell"/>
</dbReference>
<evidence type="ECO:0000313" key="11">
    <source>
        <dbReference type="Proteomes" id="UP000663829"/>
    </source>
</evidence>
<keyword evidence="11" id="KW-1185">Reference proteome</keyword>
<dbReference type="Gene3D" id="1.10.1450.10">
    <property type="entry name" value="Tetraspanin"/>
    <property type="match status" value="1"/>
</dbReference>
<dbReference type="Proteomes" id="UP000681722">
    <property type="component" value="Unassembled WGS sequence"/>
</dbReference>
<organism evidence="7 11">
    <name type="scientific">Didymodactylos carnosus</name>
    <dbReference type="NCBI Taxonomy" id="1234261"/>
    <lineage>
        <taxon>Eukaryota</taxon>
        <taxon>Metazoa</taxon>
        <taxon>Spiralia</taxon>
        <taxon>Gnathifera</taxon>
        <taxon>Rotifera</taxon>
        <taxon>Eurotatoria</taxon>
        <taxon>Bdelloidea</taxon>
        <taxon>Philodinida</taxon>
        <taxon>Philodinidae</taxon>
        <taxon>Didymodactylos</taxon>
    </lineage>
</organism>
<evidence type="ECO:0000313" key="7">
    <source>
        <dbReference type="EMBL" id="CAF0854243.1"/>
    </source>
</evidence>
<name>A0A813WQU4_9BILA</name>
<feature type="transmembrane region" description="Helical" evidence="6">
    <location>
        <begin position="166"/>
        <end position="191"/>
    </location>
</feature>
<dbReference type="Proteomes" id="UP000663829">
    <property type="component" value="Unassembled WGS sequence"/>
</dbReference>
<evidence type="ECO:0000256" key="4">
    <source>
        <dbReference type="ARBA" id="ARBA00023136"/>
    </source>
</evidence>
<dbReference type="OrthoDB" id="2014092at2759"/>
<evidence type="ECO:0000313" key="10">
    <source>
        <dbReference type="EMBL" id="CAF4079939.1"/>
    </source>
</evidence>
<evidence type="ECO:0000313" key="9">
    <source>
        <dbReference type="EMBL" id="CAF3641976.1"/>
    </source>
</evidence>